<evidence type="ECO:0000256" key="3">
    <source>
        <dbReference type="ARBA" id="ARBA00022737"/>
    </source>
</evidence>
<dbReference type="GO" id="GO:0000978">
    <property type="term" value="F:RNA polymerase II cis-regulatory region sequence-specific DNA binding"/>
    <property type="evidence" value="ECO:0007669"/>
    <property type="project" value="TreeGrafter"/>
</dbReference>
<keyword evidence="5 6" id="KW-0371">Homeobox</keyword>
<dbReference type="GO" id="GO:0005634">
    <property type="term" value="C:nucleus"/>
    <property type="evidence" value="ECO:0007669"/>
    <property type="project" value="UniProtKB-SubCell"/>
</dbReference>
<keyword evidence="3" id="KW-0677">Repeat</keyword>
<evidence type="ECO:0000256" key="4">
    <source>
        <dbReference type="ARBA" id="ARBA00022833"/>
    </source>
</evidence>
<dbReference type="AlphaFoldDB" id="A0A3B3U7T9"/>
<dbReference type="InterPro" id="IPR009057">
    <property type="entry name" value="Homeodomain-like_sf"/>
</dbReference>
<dbReference type="PROSITE" id="PS50071">
    <property type="entry name" value="HOMEOBOX_2"/>
    <property type="match status" value="1"/>
</dbReference>
<proteinExistence type="predicted"/>
<feature type="compositionally biased region" description="Polar residues" evidence="7">
    <location>
        <begin position="29"/>
        <end position="47"/>
    </location>
</feature>
<feature type="domain" description="Homeobox" evidence="8">
    <location>
        <begin position="98"/>
        <end position="158"/>
    </location>
</feature>
<evidence type="ECO:0000313" key="10">
    <source>
        <dbReference type="Proteomes" id="UP000261500"/>
    </source>
</evidence>
<evidence type="ECO:0000259" key="8">
    <source>
        <dbReference type="PROSITE" id="PS50071"/>
    </source>
</evidence>
<evidence type="ECO:0000256" key="5">
    <source>
        <dbReference type="PROSITE-ProRule" id="PRU00108"/>
    </source>
</evidence>
<feature type="DNA-binding region" description="Homeobox" evidence="5">
    <location>
        <begin position="100"/>
        <end position="159"/>
    </location>
</feature>
<keyword evidence="5 6" id="KW-0238">DNA-binding</keyword>
<protein>
    <recommendedName>
        <fullName evidence="8">Homeobox domain-containing protein</fullName>
    </recommendedName>
</protein>
<evidence type="ECO:0000256" key="1">
    <source>
        <dbReference type="ARBA" id="ARBA00004123"/>
    </source>
</evidence>
<keyword evidence="10" id="KW-1185">Reference proteome</keyword>
<dbReference type="GO" id="GO:0046872">
    <property type="term" value="F:metal ion binding"/>
    <property type="evidence" value="ECO:0007669"/>
    <property type="project" value="UniProtKB-KW"/>
</dbReference>
<sequence length="215" mass="24326">RCCRTQRCHSTAHPTPRRQRQSPLKRHSGSSVPNSDTSFLSTHLPSQRPLSPFGSSWLPVSLEDTTKKQCLTLSPCSLSPALSTNPSPQHQMIEEPQRGRRSSRTRFTEKQLETLQGVFEATPYPREEEYDRLSAILSLPNRVIVVWFQNARQRARKNQDQRQTASFKYVPSKSPPPTSDSRDTALSLLSTCCQTNNLNTPKMQSHSGPKRNSLN</sequence>
<reference evidence="9" key="2">
    <citation type="submission" date="2025-09" db="UniProtKB">
        <authorList>
            <consortium name="Ensembl"/>
        </authorList>
    </citation>
    <scope>IDENTIFICATION</scope>
</reference>
<reference evidence="9" key="1">
    <citation type="submission" date="2025-08" db="UniProtKB">
        <authorList>
            <consortium name="Ensembl"/>
        </authorList>
    </citation>
    <scope>IDENTIFICATION</scope>
</reference>
<feature type="compositionally biased region" description="Polar residues" evidence="7">
    <location>
        <begin position="78"/>
        <end position="90"/>
    </location>
</feature>
<dbReference type="Pfam" id="PF00046">
    <property type="entry name" value="Homeodomain"/>
    <property type="match status" value="1"/>
</dbReference>
<dbReference type="SUPFAM" id="SSF46689">
    <property type="entry name" value="Homeodomain-like"/>
    <property type="match status" value="1"/>
</dbReference>
<dbReference type="CDD" id="cd00086">
    <property type="entry name" value="homeodomain"/>
    <property type="match status" value="1"/>
</dbReference>
<dbReference type="Proteomes" id="UP000261500">
    <property type="component" value="Unplaced"/>
</dbReference>
<dbReference type="InterPro" id="IPR001356">
    <property type="entry name" value="HD"/>
</dbReference>
<dbReference type="Ensembl" id="ENSPLAT00000001314.1">
    <property type="protein sequence ID" value="ENSPLAP00000009380.1"/>
    <property type="gene ID" value="ENSPLAG00000012125.1"/>
</dbReference>
<dbReference type="STRING" id="48699.ENSPLAP00000009380"/>
<dbReference type="PANTHER" id="PTHR45891">
    <property type="entry name" value="ZINC FINGER HOMEOBOX PROTEIN"/>
    <property type="match status" value="1"/>
</dbReference>
<feature type="region of interest" description="Disordered" evidence="7">
    <location>
        <begin position="154"/>
        <end position="215"/>
    </location>
</feature>
<keyword evidence="5 6" id="KW-0539">Nucleus</keyword>
<evidence type="ECO:0000256" key="7">
    <source>
        <dbReference type="SAM" id="MobiDB-lite"/>
    </source>
</evidence>
<dbReference type="InterPro" id="IPR051968">
    <property type="entry name" value="ZnFinger_Homeobox_TR"/>
</dbReference>
<evidence type="ECO:0000256" key="6">
    <source>
        <dbReference type="RuleBase" id="RU000682"/>
    </source>
</evidence>
<keyword evidence="4" id="KW-0862">Zinc</keyword>
<accession>A0A3B3U7T9</accession>
<name>A0A3B3U7T9_9TELE</name>
<feature type="region of interest" description="Disordered" evidence="7">
    <location>
        <begin position="78"/>
        <end position="106"/>
    </location>
</feature>
<feature type="region of interest" description="Disordered" evidence="7">
    <location>
        <begin position="1"/>
        <end position="47"/>
    </location>
</feature>
<dbReference type="GO" id="GO:0000981">
    <property type="term" value="F:DNA-binding transcription factor activity, RNA polymerase II-specific"/>
    <property type="evidence" value="ECO:0007669"/>
    <property type="project" value="TreeGrafter"/>
</dbReference>
<feature type="compositionally biased region" description="Polar residues" evidence="7">
    <location>
        <begin position="187"/>
        <end position="215"/>
    </location>
</feature>
<evidence type="ECO:0000313" key="9">
    <source>
        <dbReference type="Ensembl" id="ENSPLAP00000009380.1"/>
    </source>
</evidence>
<keyword evidence="2" id="KW-0479">Metal-binding</keyword>
<evidence type="ECO:0000256" key="2">
    <source>
        <dbReference type="ARBA" id="ARBA00022723"/>
    </source>
</evidence>
<dbReference type="Gene3D" id="1.10.10.60">
    <property type="entry name" value="Homeodomain-like"/>
    <property type="match status" value="1"/>
</dbReference>
<dbReference type="SMART" id="SM00389">
    <property type="entry name" value="HOX"/>
    <property type="match status" value="1"/>
</dbReference>
<dbReference type="GeneTree" id="ENSGT00940000156149"/>
<feature type="compositionally biased region" description="Basic residues" evidence="7">
    <location>
        <begin position="15"/>
        <end position="28"/>
    </location>
</feature>
<organism evidence="9 10">
    <name type="scientific">Poecilia latipinna</name>
    <name type="common">sailfin molly</name>
    <dbReference type="NCBI Taxonomy" id="48699"/>
    <lineage>
        <taxon>Eukaryota</taxon>
        <taxon>Metazoa</taxon>
        <taxon>Chordata</taxon>
        <taxon>Craniata</taxon>
        <taxon>Vertebrata</taxon>
        <taxon>Euteleostomi</taxon>
        <taxon>Actinopterygii</taxon>
        <taxon>Neopterygii</taxon>
        <taxon>Teleostei</taxon>
        <taxon>Neoteleostei</taxon>
        <taxon>Acanthomorphata</taxon>
        <taxon>Ovalentaria</taxon>
        <taxon>Atherinomorphae</taxon>
        <taxon>Cyprinodontiformes</taxon>
        <taxon>Poeciliidae</taxon>
        <taxon>Poeciliinae</taxon>
        <taxon>Poecilia</taxon>
    </lineage>
</organism>
<dbReference type="PANTHER" id="PTHR45891:SF3">
    <property type="entry name" value="ZINC FINGER PROTEIN 2"/>
    <property type="match status" value="1"/>
</dbReference>
<comment type="subcellular location">
    <subcellularLocation>
        <location evidence="1 5 6">Nucleus</location>
    </subcellularLocation>
</comment>